<reference evidence="3" key="1">
    <citation type="journal article" date="2020" name="Nature">
        <title>Giant virus diversity and host interactions through global metagenomics.</title>
        <authorList>
            <person name="Schulz F."/>
            <person name="Roux S."/>
            <person name="Paez-Espino D."/>
            <person name="Jungbluth S."/>
            <person name="Walsh D.A."/>
            <person name="Denef V.J."/>
            <person name="McMahon K.D."/>
            <person name="Konstantinidis K.T."/>
            <person name="Eloe-Fadrosh E.A."/>
            <person name="Kyrpides N.C."/>
            <person name="Woyke T."/>
        </authorList>
    </citation>
    <scope>NUCLEOTIDE SEQUENCE</scope>
    <source>
        <strain evidence="3">GVMAG-M-3300022752-66</strain>
    </source>
</reference>
<dbReference type="EMBL" id="MN739493">
    <property type="protein sequence ID" value="QHT08302.1"/>
    <property type="molecule type" value="Genomic_DNA"/>
</dbReference>
<name>A0A6C0CVV8_9ZZZZ</name>
<evidence type="ECO:0000313" key="3">
    <source>
        <dbReference type="EMBL" id="QHT08302.1"/>
    </source>
</evidence>
<feature type="transmembrane region" description="Helical" evidence="2">
    <location>
        <begin position="15"/>
        <end position="45"/>
    </location>
</feature>
<keyword evidence="2" id="KW-0472">Membrane</keyword>
<feature type="region of interest" description="Disordered" evidence="1">
    <location>
        <begin position="136"/>
        <end position="161"/>
    </location>
</feature>
<sequence>MKIPKSFSKMLENKYVLYFVLFLTLINLLGYMMLGNFNAIIFFILAAFLTANFSRNMIVVLSIPLILTSVFMVGKVVKEGFEDKKPISDQIKDINDDIERKQGKLDKLIKDGVDTDDEKKKVKDLRDDIDDLNKQKEKLKKQKEDKSDDNKDNKDDDKKAEKMSTMYKKENRIDYASTVEDAYDDLNKILGGNGIKQLTDDTQNLMKQQMQLADAMKSMTPLMEQAQSLLKGFDMKSLSSLAGLTKTGAAPIEQMGVSA</sequence>
<proteinExistence type="predicted"/>
<evidence type="ECO:0000256" key="1">
    <source>
        <dbReference type="SAM" id="MobiDB-lite"/>
    </source>
</evidence>
<accession>A0A6C0CVV8</accession>
<keyword evidence="2" id="KW-1133">Transmembrane helix</keyword>
<protein>
    <submittedName>
        <fullName evidence="3">Uncharacterized protein</fullName>
    </submittedName>
</protein>
<evidence type="ECO:0000256" key="2">
    <source>
        <dbReference type="SAM" id="Phobius"/>
    </source>
</evidence>
<organism evidence="3">
    <name type="scientific">viral metagenome</name>
    <dbReference type="NCBI Taxonomy" id="1070528"/>
    <lineage>
        <taxon>unclassified sequences</taxon>
        <taxon>metagenomes</taxon>
        <taxon>organismal metagenomes</taxon>
    </lineage>
</organism>
<feature type="transmembrane region" description="Helical" evidence="2">
    <location>
        <begin position="57"/>
        <end position="77"/>
    </location>
</feature>
<dbReference type="AlphaFoldDB" id="A0A6C0CVV8"/>
<keyword evidence="2" id="KW-0812">Transmembrane</keyword>